<protein>
    <submittedName>
        <fullName evidence="7">Carbohydrate kinase</fullName>
    </submittedName>
</protein>
<dbReference type="InterPro" id="IPR043129">
    <property type="entry name" value="ATPase_NBD"/>
</dbReference>
<dbReference type="Pfam" id="PF02782">
    <property type="entry name" value="FGGY_C"/>
    <property type="match status" value="1"/>
</dbReference>
<feature type="domain" description="Carbohydrate kinase FGGY C-terminal" evidence="6">
    <location>
        <begin position="271"/>
        <end position="465"/>
    </location>
</feature>
<dbReference type="InterPro" id="IPR018485">
    <property type="entry name" value="FGGY_C"/>
</dbReference>
<keyword evidence="8" id="KW-1185">Reference proteome</keyword>
<dbReference type="GO" id="GO:0016301">
    <property type="term" value="F:kinase activity"/>
    <property type="evidence" value="ECO:0007669"/>
    <property type="project" value="UniProtKB-KW"/>
</dbReference>
<dbReference type="Pfam" id="PF00370">
    <property type="entry name" value="FGGY_N"/>
    <property type="match status" value="1"/>
</dbReference>
<dbReference type="OrthoDB" id="9805576at2"/>
<evidence type="ECO:0000256" key="3">
    <source>
        <dbReference type="ARBA" id="ARBA00022679"/>
    </source>
</evidence>
<dbReference type="EMBL" id="RJSF01000040">
    <property type="protein sequence ID" value="RNM14016.1"/>
    <property type="molecule type" value="Genomic_DNA"/>
</dbReference>
<dbReference type="GO" id="GO:0042732">
    <property type="term" value="P:D-xylose metabolic process"/>
    <property type="evidence" value="ECO:0007669"/>
    <property type="project" value="UniProtKB-KW"/>
</dbReference>
<dbReference type="SUPFAM" id="SSF53067">
    <property type="entry name" value="Actin-like ATPase domain"/>
    <property type="match status" value="2"/>
</dbReference>
<sequence length="522" mass="55479">MRRLVLAVDLGTGGPKVGLVTPTGCILWSEHLPVRTVRGPGGAATQDADEWWRLVVEATRRAVGETGCRPEEVVAVCVTGQWASTVPVDASGHPVGECVMWMDTRGGPHARRVVGGHVQGFRGRALATWIRHTGGVPSTSGDDPLGHILHLERDRPEIAIRTRWYLEPVDYLSMRFTGVAAASHMSMTAAWLTDNRRLDLLQYDAKLLALAGLDPTRLPPLVPSGSVIGPVLPAVAAGLGISPAAQVVTGMPDLHGAAIGSGCVLPHETHVSIGTTSWVSCPLPTKKTDVVRQLATVPGLGEPAGGGYLLGNNQESAGRCLEWFRDVVAVGLEGERPSYPEITALAATSPPGAGGVIFTPWIGGERSPVDDRSARGGFHNVSVTTTHADLARAVLEGVGHNLRWLLEAADHFTGRRLGPVRMIGGGAQSDLWCQIVADIADRPVERVADPLLAGLRGAALNAGLALGDVSRGEVRGLVPVDRVFPPDPVVRGVYDRAFHEFPRLYRAQRGMFRRLNRPGTPA</sequence>
<reference evidence="7 8" key="1">
    <citation type="submission" date="2018-11" db="EMBL/GenBank/DDBJ databases">
        <authorList>
            <person name="Li F."/>
        </authorList>
    </citation>
    <scope>NUCLEOTIDE SEQUENCE [LARGE SCALE GENOMIC DNA]</scope>
    <source>
        <strain evidence="7 8">Gsoil 818</strain>
    </source>
</reference>
<dbReference type="InterPro" id="IPR018484">
    <property type="entry name" value="FGGY_N"/>
</dbReference>
<evidence type="ECO:0000313" key="8">
    <source>
        <dbReference type="Proteomes" id="UP000279994"/>
    </source>
</evidence>
<feature type="domain" description="Carbohydrate kinase FGGY N-terminal" evidence="5">
    <location>
        <begin position="5"/>
        <end position="260"/>
    </location>
</feature>
<dbReference type="RefSeq" id="WP_123223424.1">
    <property type="nucleotide sequence ID" value="NZ_RJSF01000040.1"/>
</dbReference>
<name>A0A3N0GP64_9ACTN</name>
<dbReference type="PANTHER" id="PTHR43095">
    <property type="entry name" value="SUGAR KINASE"/>
    <property type="match status" value="1"/>
</dbReference>
<dbReference type="PANTHER" id="PTHR43095:SF5">
    <property type="entry name" value="XYLULOSE KINASE"/>
    <property type="match status" value="1"/>
</dbReference>
<evidence type="ECO:0000313" key="7">
    <source>
        <dbReference type="EMBL" id="RNM14016.1"/>
    </source>
</evidence>
<evidence type="ECO:0000259" key="6">
    <source>
        <dbReference type="Pfam" id="PF02782"/>
    </source>
</evidence>
<organism evidence="7 8">
    <name type="scientific">Nocardioides pocheonensis</name>
    <dbReference type="NCBI Taxonomy" id="661485"/>
    <lineage>
        <taxon>Bacteria</taxon>
        <taxon>Bacillati</taxon>
        <taxon>Actinomycetota</taxon>
        <taxon>Actinomycetes</taxon>
        <taxon>Propionibacteriales</taxon>
        <taxon>Nocardioidaceae</taxon>
        <taxon>Nocardioides</taxon>
    </lineage>
</organism>
<keyword evidence="2" id="KW-0119">Carbohydrate metabolism</keyword>
<dbReference type="Proteomes" id="UP000279994">
    <property type="component" value="Unassembled WGS sequence"/>
</dbReference>
<comment type="caution">
    <text evidence="7">The sequence shown here is derived from an EMBL/GenBank/DDBJ whole genome shotgun (WGS) entry which is preliminary data.</text>
</comment>
<accession>A0A3N0GP64</accession>
<dbReference type="InterPro" id="IPR050406">
    <property type="entry name" value="FGGY_Carb_Kinase"/>
</dbReference>
<evidence type="ECO:0000256" key="4">
    <source>
        <dbReference type="ARBA" id="ARBA00022777"/>
    </source>
</evidence>
<proteinExistence type="inferred from homology"/>
<dbReference type="Gene3D" id="3.30.420.40">
    <property type="match status" value="2"/>
</dbReference>
<keyword evidence="2" id="KW-0859">Xylose metabolism</keyword>
<gene>
    <name evidence="7" type="ORF">EFL26_13840</name>
</gene>
<dbReference type="InterPro" id="IPR000577">
    <property type="entry name" value="Carb_kinase_FGGY"/>
</dbReference>
<evidence type="ECO:0000256" key="1">
    <source>
        <dbReference type="ARBA" id="ARBA00009156"/>
    </source>
</evidence>
<comment type="similarity">
    <text evidence="1">Belongs to the FGGY kinase family.</text>
</comment>
<keyword evidence="4 7" id="KW-0418">Kinase</keyword>
<dbReference type="CDD" id="cd07805">
    <property type="entry name" value="ASKHA_NBD_FGGY_CvXK-like"/>
    <property type="match status" value="1"/>
</dbReference>
<evidence type="ECO:0000256" key="2">
    <source>
        <dbReference type="ARBA" id="ARBA00022629"/>
    </source>
</evidence>
<dbReference type="PIRSF" id="PIRSF000538">
    <property type="entry name" value="GlpK"/>
    <property type="match status" value="1"/>
</dbReference>
<dbReference type="AlphaFoldDB" id="A0A3N0GP64"/>
<keyword evidence="3" id="KW-0808">Transferase</keyword>
<evidence type="ECO:0000259" key="5">
    <source>
        <dbReference type="Pfam" id="PF00370"/>
    </source>
</evidence>